<dbReference type="Pfam" id="PF10436">
    <property type="entry name" value="BCDHK_Adom3"/>
    <property type="match status" value="1"/>
</dbReference>
<name>A0ABN9RJR7_9DINO</name>
<evidence type="ECO:0000256" key="1">
    <source>
        <dbReference type="ARBA" id="ARBA00022679"/>
    </source>
</evidence>
<gene>
    <name evidence="8" type="ORF">PCOR1329_LOCUS21373</name>
</gene>
<dbReference type="PANTHER" id="PTHR11947:SF3">
    <property type="entry name" value="[PYRUVATE DEHYDROGENASE (ACETYL-TRANSFERRING)] KINASE, MITOCHONDRIAL"/>
    <property type="match status" value="1"/>
</dbReference>
<accession>A0ABN9RJR7</accession>
<comment type="catalytic activity">
    <reaction evidence="5">
        <text>L-seryl-[pyruvate dehydrogenase E1 alpha subunit] + ATP = O-phospho-L-seryl-[pyruvate dehydrogenase E1 alpha subunit] + ADP + H(+)</text>
        <dbReference type="Rhea" id="RHEA:23052"/>
        <dbReference type="Rhea" id="RHEA-COMP:13689"/>
        <dbReference type="Rhea" id="RHEA-COMP:13690"/>
        <dbReference type="ChEBI" id="CHEBI:15378"/>
        <dbReference type="ChEBI" id="CHEBI:29999"/>
        <dbReference type="ChEBI" id="CHEBI:30616"/>
        <dbReference type="ChEBI" id="CHEBI:83421"/>
        <dbReference type="ChEBI" id="CHEBI:456216"/>
        <dbReference type="EC" id="2.7.11.2"/>
    </reaction>
</comment>
<dbReference type="SUPFAM" id="SSF69012">
    <property type="entry name" value="alpha-ketoacid dehydrogenase kinase, N-terminal domain"/>
    <property type="match status" value="1"/>
</dbReference>
<evidence type="ECO:0000256" key="6">
    <source>
        <dbReference type="RuleBase" id="RU366032"/>
    </source>
</evidence>
<keyword evidence="1 6" id="KW-0808">Transferase</keyword>
<dbReference type="Gene3D" id="1.20.140.20">
    <property type="entry name" value="Alpha-ketoacid/pyruvate dehydrogenase kinase, N-terminal domain"/>
    <property type="match status" value="1"/>
</dbReference>
<dbReference type="InterPro" id="IPR036784">
    <property type="entry name" value="AK/P_DHK_N_sf"/>
</dbReference>
<evidence type="ECO:0000313" key="8">
    <source>
        <dbReference type="EMBL" id="CAK0819371.1"/>
    </source>
</evidence>
<sequence length="270" mass="31011">MRRHLPTIVGRPRCALSVMNEFAECKLEKRSINDLLQMAQFTPRERSMRLHETLKVGLARCAMRLSEMPFGFCNAPSIKRVTGAYVQNFQQVMEFEHDKGIEGVCSREYHDLTRGIFNQHRGTMLDVAKGVFEFYEDLNELFGKDIELAEVREELKLIRDVEHSLDEFFTNRLTLRLLISHVHNLSSGKPGDSLPQILLHRCILRARSLVRLRVVHRVVDGVAPGILHDITLPGLTRCQEEEDVRKVICQNLCQNALVIHAPSMKQSMLN</sequence>
<dbReference type="InterPro" id="IPR039028">
    <property type="entry name" value="BCKD/PDK"/>
</dbReference>
<proteinExistence type="inferred from homology"/>
<keyword evidence="4 6" id="KW-0067">ATP-binding</keyword>
<organism evidence="8 9">
    <name type="scientific">Prorocentrum cordatum</name>
    <dbReference type="NCBI Taxonomy" id="2364126"/>
    <lineage>
        <taxon>Eukaryota</taxon>
        <taxon>Sar</taxon>
        <taxon>Alveolata</taxon>
        <taxon>Dinophyceae</taxon>
        <taxon>Prorocentrales</taxon>
        <taxon>Prorocentraceae</taxon>
        <taxon>Prorocentrum</taxon>
    </lineage>
</organism>
<keyword evidence="6" id="KW-0496">Mitochondrion</keyword>
<evidence type="ECO:0000256" key="4">
    <source>
        <dbReference type="ARBA" id="ARBA00022840"/>
    </source>
</evidence>
<keyword evidence="9" id="KW-1185">Reference proteome</keyword>
<comment type="caution">
    <text evidence="8">The sequence shown here is derived from an EMBL/GenBank/DDBJ whole genome shotgun (WGS) entry which is preliminary data.</text>
</comment>
<dbReference type="Proteomes" id="UP001189429">
    <property type="component" value="Unassembled WGS sequence"/>
</dbReference>
<dbReference type="InterPro" id="IPR018955">
    <property type="entry name" value="BCDHK/PDK_N"/>
</dbReference>
<comment type="similarity">
    <text evidence="6">Belongs to the PDK/BCKDK protein kinase family.</text>
</comment>
<comment type="subcellular location">
    <subcellularLocation>
        <location evidence="6">Mitochondrion matrix</location>
    </subcellularLocation>
</comment>
<evidence type="ECO:0000256" key="5">
    <source>
        <dbReference type="ARBA" id="ARBA00048201"/>
    </source>
</evidence>
<evidence type="ECO:0000313" key="9">
    <source>
        <dbReference type="Proteomes" id="UP001189429"/>
    </source>
</evidence>
<reference evidence="8" key="1">
    <citation type="submission" date="2023-10" db="EMBL/GenBank/DDBJ databases">
        <authorList>
            <person name="Chen Y."/>
            <person name="Shah S."/>
            <person name="Dougan E. K."/>
            <person name="Thang M."/>
            <person name="Chan C."/>
        </authorList>
    </citation>
    <scope>NUCLEOTIDE SEQUENCE [LARGE SCALE GENOMIC DNA]</scope>
</reference>
<keyword evidence="2 6" id="KW-0547">Nucleotide-binding</keyword>
<protein>
    <recommendedName>
        <fullName evidence="6">Protein-serine/threonine kinase</fullName>
        <ecNumber evidence="6">2.7.11.-</ecNumber>
    </recommendedName>
</protein>
<dbReference type="EMBL" id="CAUYUJ010007030">
    <property type="protein sequence ID" value="CAK0819371.1"/>
    <property type="molecule type" value="Genomic_DNA"/>
</dbReference>
<evidence type="ECO:0000259" key="7">
    <source>
        <dbReference type="Pfam" id="PF10436"/>
    </source>
</evidence>
<keyword evidence="3 6" id="KW-0418">Kinase</keyword>
<dbReference type="PANTHER" id="PTHR11947">
    <property type="entry name" value="PYRUVATE DEHYDROGENASE KINASE"/>
    <property type="match status" value="1"/>
</dbReference>
<evidence type="ECO:0000256" key="3">
    <source>
        <dbReference type="ARBA" id="ARBA00022777"/>
    </source>
</evidence>
<feature type="domain" description="Branched-chain alpha-ketoacid dehydrogenase kinase/Pyruvate dehydrogenase kinase N-terminal" evidence="7">
    <location>
        <begin position="45"/>
        <end position="189"/>
    </location>
</feature>
<dbReference type="EC" id="2.7.11.-" evidence="6"/>
<evidence type="ECO:0000256" key="2">
    <source>
        <dbReference type="ARBA" id="ARBA00022741"/>
    </source>
</evidence>